<keyword evidence="3" id="KW-0963">Cytoplasm</keyword>
<feature type="coiled-coil region" evidence="6">
    <location>
        <begin position="15"/>
        <end position="42"/>
    </location>
</feature>
<sequence length="176" mass="19496">MDQSRPQSPELRRLLDERTADLQRVKAEYDNYRKQVRRDRLAVREIAAENVLRALLPVLDAVEGARRQEAMTPGLKAVADVLETQLGSLGLRKFGEDGEPFDPTRHEAVTHVVSPDVDRLTCTEILSRGYRVGDRLLRAARVTVAGPPSPGGGEWNSPPGATAGANIVIRRIDRRV</sequence>
<comment type="subunit">
    <text evidence="3">Homodimer.</text>
</comment>
<evidence type="ECO:0000256" key="6">
    <source>
        <dbReference type="SAM" id="Coils"/>
    </source>
</evidence>
<dbReference type="PANTHER" id="PTHR21237">
    <property type="entry name" value="GRPE PROTEIN"/>
    <property type="match status" value="1"/>
</dbReference>
<evidence type="ECO:0000256" key="3">
    <source>
        <dbReference type="HAMAP-Rule" id="MF_01151"/>
    </source>
</evidence>
<comment type="subcellular location">
    <subcellularLocation>
        <location evidence="3">Cytoplasm</location>
    </subcellularLocation>
</comment>
<dbReference type="HAMAP" id="MF_01151">
    <property type="entry name" value="GrpE"/>
    <property type="match status" value="1"/>
</dbReference>
<dbReference type="Proteomes" id="UP001333996">
    <property type="component" value="Unassembled WGS sequence"/>
</dbReference>
<evidence type="ECO:0000313" key="7">
    <source>
        <dbReference type="EMBL" id="MED7828690.1"/>
    </source>
</evidence>
<dbReference type="CDD" id="cd00446">
    <property type="entry name" value="GrpE"/>
    <property type="match status" value="1"/>
</dbReference>
<comment type="function">
    <text evidence="3 4">Participates actively in the response to hyperosmotic and heat shock by preventing the aggregation of stress-denatured proteins, in association with DnaK and GrpE. It is the nucleotide exchange factor for DnaK and may function as a thermosensor. Unfolded proteins bind initially to DnaJ; upon interaction with the DnaJ-bound protein, DnaK hydrolyzes its bound ATP, resulting in the formation of a stable complex. GrpE releases ADP from DnaK; ATP binding to DnaK triggers the release of the substrate protein, thus completing the reaction cycle. Several rounds of ATP-dependent interactions between DnaJ, DnaK and GrpE are required for fully efficient folding.</text>
</comment>
<organism evidence="7 8">
    <name type="scientific">Streptomyces chiangmaiensis</name>
    <dbReference type="NCBI Taxonomy" id="766497"/>
    <lineage>
        <taxon>Bacteria</taxon>
        <taxon>Bacillati</taxon>
        <taxon>Actinomycetota</taxon>
        <taxon>Actinomycetes</taxon>
        <taxon>Kitasatosporales</taxon>
        <taxon>Streptomycetaceae</taxon>
        <taxon>Streptomyces</taxon>
    </lineage>
</organism>
<dbReference type="Pfam" id="PF01025">
    <property type="entry name" value="GrpE"/>
    <property type="match status" value="1"/>
</dbReference>
<keyword evidence="2 3" id="KW-0143">Chaperone</keyword>
<keyword evidence="8" id="KW-1185">Reference proteome</keyword>
<dbReference type="PANTHER" id="PTHR21237:SF23">
    <property type="entry name" value="GRPE PROTEIN HOMOLOG, MITOCHONDRIAL"/>
    <property type="match status" value="1"/>
</dbReference>
<dbReference type="PROSITE" id="PS01071">
    <property type="entry name" value="GRPE"/>
    <property type="match status" value="1"/>
</dbReference>
<proteinExistence type="inferred from homology"/>
<dbReference type="InterPro" id="IPR013805">
    <property type="entry name" value="GrpE_CC"/>
</dbReference>
<evidence type="ECO:0000256" key="1">
    <source>
        <dbReference type="ARBA" id="ARBA00009054"/>
    </source>
</evidence>
<evidence type="ECO:0000256" key="2">
    <source>
        <dbReference type="ARBA" id="ARBA00023186"/>
    </source>
</evidence>
<dbReference type="Gene3D" id="2.30.22.10">
    <property type="entry name" value="Head domain of nucleotide exchange factor GrpE"/>
    <property type="match status" value="1"/>
</dbReference>
<dbReference type="PRINTS" id="PR00773">
    <property type="entry name" value="GRPEPROTEIN"/>
</dbReference>
<gene>
    <name evidence="3 7" type="primary">grpE</name>
    <name evidence="7" type="ORF">VXC91_44390</name>
</gene>
<dbReference type="Gene3D" id="3.90.20.20">
    <property type="match status" value="1"/>
</dbReference>
<keyword evidence="3 4" id="KW-0346">Stress response</keyword>
<dbReference type="SUPFAM" id="SSF51064">
    <property type="entry name" value="Head domain of nucleotide exchange factor GrpE"/>
    <property type="match status" value="1"/>
</dbReference>
<reference evidence="7" key="1">
    <citation type="submission" date="2024-01" db="EMBL/GenBank/DDBJ databases">
        <title>First draft genome sequence data of TA4-1, the type strain of Gram-positive actinobacterium Streptomyces chiangmaiensis.</title>
        <authorList>
            <person name="Yasawong M."/>
            <person name="Nantapong N."/>
        </authorList>
    </citation>
    <scope>NUCLEOTIDE SEQUENCE</scope>
    <source>
        <strain evidence="7">TA4-1</strain>
    </source>
</reference>
<keyword evidence="6" id="KW-0175">Coiled coil</keyword>
<protein>
    <recommendedName>
        <fullName evidence="3 4">Protein GrpE</fullName>
    </recommendedName>
    <alternativeName>
        <fullName evidence="3">HSP-70 cofactor</fullName>
    </alternativeName>
</protein>
<evidence type="ECO:0000256" key="4">
    <source>
        <dbReference type="RuleBase" id="RU000639"/>
    </source>
</evidence>
<comment type="similarity">
    <text evidence="1 3 5">Belongs to the GrpE family.</text>
</comment>
<dbReference type="SUPFAM" id="SSF58014">
    <property type="entry name" value="Coiled-coil domain of nucleotide exchange factor GrpE"/>
    <property type="match status" value="1"/>
</dbReference>
<comment type="caution">
    <text evidence="7">The sequence shown here is derived from an EMBL/GenBank/DDBJ whole genome shotgun (WGS) entry which is preliminary data.</text>
</comment>
<dbReference type="InterPro" id="IPR009012">
    <property type="entry name" value="GrpE_head"/>
</dbReference>
<dbReference type="RefSeq" id="WP_329513016.1">
    <property type="nucleotide sequence ID" value="NZ_BAAAYZ010000053.1"/>
</dbReference>
<dbReference type="EMBL" id="JAYWVC010000460">
    <property type="protein sequence ID" value="MED7828690.1"/>
    <property type="molecule type" value="Genomic_DNA"/>
</dbReference>
<dbReference type="InterPro" id="IPR000740">
    <property type="entry name" value="GrpE"/>
</dbReference>
<evidence type="ECO:0000313" key="8">
    <source>
        <dbReference type="Proteomes" id="UP001333996"/>
    </source>
</evidence>
<name>A0ABU7FXK2_9ACTN</name>
<accession>A0ABU7FXK2</accession>
<evidence type="ECO:0000256" key="5">
    <source>
        <dbReference type="RuleBase" id="RU004478"/>
    </source>
</evidence>